<organism evidence="2 3">
    <name type="scientific">Halarcobacter anaerophilus</name>
    <dbReference type="NCBI Taxonomy" id="877500"/>
    <lineage>
        <taxon>Bacteria</taxon>
        <taxon>Pseudomonadati</taxon>
        <taxon>Campylobacterota</taxon>
        <taxon>Epsilonproteobacteria</taxon>
        <taxon>Campylobacterales</taxon>
        <taxon>Arcobacteraceae</taxon>
        <taxon>Halarcobacter</taxon>
    </lineage>
</organism>
<feature type="chain" id="PRO_5020994547" description="Lipoprotein" evidence="1">
    <location>
        <begin position="22"/>
        <end position="86"/>
    </location>
</feature>
<evidence type="ECO:0000313" key="2">
    <source>
        <dbReference type="EMBL" id="RXJ63641.1"/>
    </source>
</evidence>
<evidence type="ECO:0008006" key="4">
    <source>
        <dbReference type="Google" id="ProtNLM"/>
    </source>
</evidence>
<evidence type="ECO:0000256" key="1">
    <source>
        <dbReference type="SAM" id="SignalP"/>
    </source>
</evidence>
<dbReference type="Proteomes" id="UP000290191">
    <property type="component" value="Unassembled WGS sequence"/>
</dbReference>
<comment type="caution">
    <text evidence="2">The sequence shown here is derived from an EMBL/GenBank/DDBJ whole genome shotgun (WGS) entry which is preliminary data.</text>
</comment>
<accession>A0A4Q0Y5J6</accession>
<dbReference type="RefSeq" id="WP_164969338.1">
    <property type="nucleotide sequence ID" value="NZ_PDKO01000003.1"/>
</dbReference>
<dbReference type="EMBL" id="PDKO01000003">
    <property type="protein sequence ID" value="RXJ63641.1"/>
    <property type="molecule type" value="Genomic_DNA"/>
</dbReference>
<keyword evidence="1" id="KW-0732">Signal</keyword>
<proteinExistence type="predicted"/>
<reference evidence="2 3" key="1">
    <citation type="submission" date="2017-10" db="EMBL/GenBank/DDBJ databases">
        <title>Genomics of the genus Arcobacter.</title>
        <authorList>
            <person name="Perez-Cataluna A."/>
            <person name="Figueras M.J."/>
        </authorList>
    </citation>
    <scope>NUCLEOTIDE SEQUENCE [LARGE SCALE GENOMIC DNA]</scope>
    <source>
        <strain evidence="2 3">DSM 24636</strain>
    </source>
</reference>
<evidence type="ECO:0000313" key="3">
    <source>
        <dbReference type="Proteomes" id="UP000290191"/>
    </source>
</evidence>
<sequence length="86" mass="10508">MKKILILMFMLLLLFSGCSQKEPQIVKEPEFICVKQELYPYGNEIKLRVHPDDLSLFEKRKEYYKKRAKHYEEQVLRNNERCKENK</sequence>
<dbReference type="PROSITE" id="PS51257">
    <property type="entry name" value="PROKAR_LIPOPROTEIN"/>
    <property type="match status" value="1"/>
</dbReference>
<protein>
    <recommendedName>
        <fullName evidence="4">Lipoprotein</fullName>
    </recommendedName>
</protein>
<dbReference type="AlphaFoldDB" id="A0A4Q0Y5J6"/>
<feature type="signal peptide" evidence="1">
    <location>
        <begin position="1"/>
        <end position="21"/>
    </location>
</feature>
<name>A0A4Q0Y5J6_9BACT</name>
<keyword evidence="3" id="KW-1185">Reference proteome</keyword>
<gene>
    <name evidence="2" type="ORF">CRV06_05455</name>
</gene>